<feature type="chain" id="PRO_5017212880" evidence="6">
    <location>
        <begin position="20"/>
        <end position="424"/>
    </location>
</feature>
<dbReference type="RefSeq" id="XP_025573912.1">
    <property type="nucleotide sequence ID" value="XM_025722754.1"/>
</dbReference>
<dbReference type="STRING" id="1448316.A0A395GWW5"/>
<evidence type="ECO:0000256" key="6">
    <source>
        <dbReference type="SAM" id="SignalP"/>
    </source>
</evidence>
<evidence type="ECO:0000256" key="1">
    <source>
        <dbReference type="ARBA" id="ARBA00007992"/>
    </source>
</evidence>
<protein>
    <submittedName>
        <fullName evidence="8">FAD dependent oxidoreductase</fullName>
    </submittedName>
</protein>
<dbReference type="SUPFAM" id="SSF51905">
    <property type="entry name" value="FAD/NAD(P)-binding domain"/>
    <property type="match status" value="1"/>
</dbReference>
<feature type="domain" description="FAD-binding" evidence="7">
    <location>
        <begin position="3"/>
        <end position="336"/>
    </location>
</feature>
<evidence type="ECO:0000313" key="9">
    <source>
        <dbReference type="Proteomes" id="UP000249402"/>
    </source>
</evidence>
<dbReference type="VEuPathDB" id="FungiDB:BO80DRAFT_465916"/>
<keyword evidence="3" id="KW-0274">FAD</keyword>
<dbReference type="GO" id="GO:0004497">
    <property type="term" value="F:monooxygenase activity"/>
    <property type="evidence" value="ECO:0007669"/>
    <property type="project" value="UniProtKB-KW"/>
</dbReference>
<evidence type="ECO:0000256" key="4">
    <source>
        <dbReference type="ARBA" id="ARBA00023002"/>
    </source>
</evidence>
<dbReference type="Pfam" id="PF01494">
    <property type="entry name" value="FAD_binding_3"/>
    <property type="match status" value="1"/>
</dbReference>
<dbReference type="Proteomes" id="UP000249402">
    <property type="component" value="Unassembled WGS sequence"/>
</dbReference>
<evidence type="ECO:0000256" key="2">
    <source>
        <dbReference type="ARBA" id="ARBA00022630"/>
    </source>
</evidence>
<dbReference type="EMBL" id="KZ824445">
    <property type="protein sequence ID" value="RAK99584.1"/>
    <property type="molecule type" value="Genomic_DNA"/>
</dbReference>
<dbReference type="Gene3D" id="3.50.50.60">
    <property type="entry name" value="FAD/NAD(P)-binding domain"/>
    <property type="match status" value="1"/>
</dbReference>
<comment type="similarity">
    <text evidence="1">Belongs to the paxM FAD-dependent monooxygenase family.</text>
</comment>
<evidence type="ECO:0000259" key="7">
    <source>
        <dbReference type="Pfam" id="PF01494"/>
    </source>
</evidence>
<dbReference type="PANTHER" id="PTHR13789">
    <property type="entry name" value="MONOOXYGENASE"/>
    <property type="match status" value="1"/>
</dbReference>
<gene>
    <name evidence="8" type="ORF">BO80DRAFT_465916</name>
</gene>
<reference evidence="8 9" key="1">
    <citation type="submission" date="2018-02" db="EMBL/GenBank/DDBJ databases">
        <title>The genomes of Aspergillus section Nigri reveals drivers in fungal speciation.</title>
        <authorList>
            <consortium name="DOE Joint Genome Institute"/>
            <person name="Vesth T.C."/>
            <person name="Nybo J."/>
            <person name="Theobald S."/>
            <person name="Brandl J."/>
            <person name="Frisvad J.C."/>
            <person name="Nielsen K.F."/>
            <person name="Lyhne E.K."/>
            <person name="Kogle M.E."/>
            <person name="Kuo A."/>
            <person name="Riley R."/>
            <person name="Clum A."/>
            <person name="Nolan M."/>
            <person name="Lipzen A."/>
            <person name="Salamov A."/>
            <person name="Henrissat B."/>
            <person name="Wiebenga A."/>
            <person name="De vries R.P."/>
            <person name="Grigoriev I.V."/>
            <person name="Mortensen U.H."/>
            <person name="Andersen M.R."/>
            <person name="Baker S.E."/>
        </authorList>
    </citation>
    <scope>NUCLEOTIDE SEQUENCE [LARGE SCALE GENOMIC DNA]</scope>
    <source>
        <strain evidence="8 9">CBS 121593</strain>
    </source>
</reference>
<dbReference type="AlphaFoldDB" id="A0A395GWW5"/>
<keyword evidence="9" id="KW-1185">Reference proteome</keyword>
<proteinExistence type="inferred from homology"/>
<sequence>MSTIAIIGAGLSGLALALALHQQNIPCTLYESRSAPLNIGGAIMLSPNALRILDQLGVYARILPSGYTFSHLYFRTSDDHPLDSYEFGSIPKYNYPGVRIYRHILIEELTAMVHEANIPIHYHKKFSRVLNESDTSVTWEFADGTTASAAILVGADGIHSTVRKYLYPDLEPQFTNAVGVTAAIPTSQLALPPSLPSEEEEEKTYPLPVTILNPTHGAFVIAPQHPTGSECLIGRQKHSPSLTRQQWTSLLTDESKSWCLDFLRDNATSYPAIVQRAVSSISPESVNLWPFYIVPRLESWCSDHARVVVLGDAAHAIPPSAGQGVNQGVEDVFTFACVVSRCGFGGDGDEGKLQKGLKVWQKGRQARVDRVVELNGQINRRRMPKQPGEGSEGMEEGMEPFELEWLYQPDFREMVEGWLGAEGL</sequence>
<dbReference type="InterPro" id="IPR002938">
    <property type="entry name" value="FAD-bd"/>
</dbReference>
<dbReference type="PANTHER" id="PTHR13789:SF316">
    <property type="entry name" value="FAD-BINDING DOMAIN-CONTAINING PROTEIN"/>
    <property type="match status" value="1"/>
</dbReference>
<evidence type="ECO:0000256" key="3">
    <source>
        <dbReference type="ARBA" id="ARBA00022827"/>
    </source>
</evidence>
<dbReference type="OrthoDB" id="16820at2759"/>
<feature type="signal peptide" evidence="6">
    <location>
        <begin position="1"/>
        <end position="19"/>
    </location>
</feature>
<keyword evidence="4" id="KW-0560">Oxidoreductase</keyword>
<evidence type="ECO:0000256" key="5">
    <source>
        <dbReference type="ARBA" id="ARBA00023033"/>
    </source>
</evidence>
<keyword evidence="6" id="KW-0732">Signal</keyword>
<dbReference type="FunFam" id="3.50.50.60:FF:000156">
    <property type="entry name" value="Salicylate hydroxylase, putative"/>
    <property type="match status" value="1"/>
</dbReference>
<dbReference type="InterPro" id="IPR036188">
    <property type="entry name" value="FAD/NAD-bd_sf"/>
</dbReference>
<dbReference type="GeneID" id="37227619"/>
<dbReference type="GO" id="GO:0071949">
    <property type="term" value="F:FAD binding"/>
    <property type="evidence" value="ECO:0007669"/>
    <property type="project" value="InterPro"/>
</dbReference>
<dbReference type="PRINTS" id="PR00420">
    <property type="entry name" value="RNGMNOXGNASE"/>
</dbReference>
<evidence type="ECO:0000313" key="8">
    <source>
        <dbReference type="EMBL" id="RAK99584.1"/>
    </source>
</evidence>
<keyword evidence="5" id="KW-0503">Monooxygenase</keyword>
<accession>A0A395GWW5</accession>
<name>A0A395GWW5_9EURO</name>
<organism evidence="8 9">
    <name type="scientific">Aspergillus ibericus CBS 121593</name>
    <dbReference type="NCBI Taxonomy" id="1448316"/>
    <lineage>
        <taxon>Eukaryota</taxon>
        <taxon>Fungi</taxon>
        <taxon>Dikarya</taxon>
        <taxon>Ascomycota</taxon>
        <taxon>Pezizomycotina</taxon>
        <taxon>Eurotiomycetes</taxon>
        <taxon>Eurotiomycetidae</taxon>
        <taxon>Eurotiales</taxon>
        <taxon>Aspergillaceae</taxon>
        <taxon>Aspergillus</taxon>
        <taxon>Aspergillus subgen. Circumdati</taxon>
    </lineage>
</organism>
<dbReference type="InterPro" id="IPR050493">
    <property type="entry name" value="FAD-dep_Monooxygenase_BioMet"/>
</dbReference>
<keyword evidence="2" id="KW-0285">Flavoprotein</keyword>